<evidence type="ECO:0008006" key="3">
    <source>
        <dbReference type="Google" id="ProtNLM"/>
    </source>
</evidence>
<evidence type="ECO:0000313" key="2">
    <source>
        <dbReference type="Proteomes" id="UP000322667"/>
    </source>
</evidence>
<organism evidence="1 2">
    <name type="scientific">Gossypium tomentosum</name>
    <name type="common">Hawaiian cotton</name>
    <name type="synonym">Gossypium sandvicense</name>
    <dbReference type="NCBI Taxonomy" id="34277"/>
    <lineage>
        <taxon>Eukaryota</taxon>
        <taxon>Viridiplantae</taxon>
        <taxon>Streptophyta</taxon>
        <taxon>Embryophyta</taxon>
        <taxon>Tracheophyta</taxon>
        <taxon>Spermatophyta</taxon>
        <taxon>Magnoliopsida</taxon>
        <taxon>eudicotyledons</taxon>
        <taxon>Gunneridae</taxon>
        <taxon>Pentapetalae</taxon>
        <taxon>rosids</taxon>
        <taxon>malvids</taxon>
        <taxon>Malvales</taxon>
        <taxon>Malvaceae</taxon>
        <taxon>Malvoideae</taxon>
        <taxon>Gossypium</taxon>
    </lineage>
</organism>
<protein>
    <recommendedName>
        <fullName evidence="3">Retrotransposon gag domain-containing protein</fullName>
    </recommendedName>
</protein>
<dbReference type="AlphaFoldDB" id="A0A5D2MCE4"/>
<dbReference type="EMBL" id="CM017623">
    <property type="protein sequence ID" value="TYH88935.1"/>
    <property type="molecule type" value="Genomic_DNA"/>
</dbReference>
<proteinExistence type="predicted"/>
<keyword evidence="2" id="KW-1185">Reference proteome</keyword>
<name>A0A5D2MCE4_GOSTO</name>
<reference evidence="1 2" key="1">
    <citation type="submission" date="2019-07" db="EMBL/GenBank/DDBJ databases">
        <title>WGS assembly of Gossypium tomentosum.</title>
        <authorList>
            <person name="Chen Z.J."/>
            <person name="Sreedasyam A."/>
            <person name="Ando A."/>
            <person name="Song Q."/>
            <person name="De L."/>
            <person name="Hulse-Kemp A."/>
            <person name="Ding M."/>
            <person name="Ye W."/>
            <person name="Kirkbride R."/>
            <person name="Jenkins J."/>
            <person name="Plott C."/>
            <person name="Lovell J."/>
            <person name="Lin Y.-M."/>
            <person name="Vaughn R."/>
            <person name="Liu B."/>
            <person name="Li W."/>
            <person name="Simpson S."/>
            <person name="Scheffler B."/>
            <person name="Saski C."/>
            <person name="Grover C."/>
            <person name="Hu G."/>
            <person name="Conover J."/>
            <person name="Carlson J."/>
            <person name="Shu S."/>
            <person name="Boston L."/>
            <person name="Williams M."/>
            <person name="Peterson D."/>
            <person name="Mcgee K."/>
            <person name="Jones D."/>
            <person name="Wendel J."/>
            <person name="Stelly D."/>
            <person name="Grimwood J."/>
            <person name="Schmutz J."/>
        </authorList>
    </citation>
    <scope>NUCLEOTIDE SEQUENCE [LARGE SCALE GENOMIC DNA]</scope>
    <source>
        <strain evidence="1">7179.01</strain>
    </source>
</reference>
<accession>A0A5D2MCE4</accession>
<gene>
    <name evidence="1" type="ORF">ES332_D01G223300v1</name>
</gene>
<sequence>MAELVSLKQLSSVDQFHDNFLSLLNQLNLPKTYALSIFLSNLKPEIGQYLWLFKPQTLVEGYQLARQVEAIVAGPVKRECSINSGSNVVRPLFPVPRSQRGSGSAGSVSETMNGKLSPRLYSKSLSQAELEDRRKKGLCFLCGLKYSPGHKCSKS</sequence>
<evidence type="ECO:0000313" key="1">
    <source>
        <dbReference type="EMBL" id="TYH88935.1"/>
    </source>
</evidence>
<dbReference type="Proteomes" id="UP000322667">
    <property type="component" value="Chromosome D01"/>
</dbReference>